<accession>A0AB37H6V2</accession>
<feature type="compositionally biased region" description="Polar residues" evidence="1">
    <location>
        <begin position="27"/>
        <end position="46"/>
    </location>
</feature>
<dbReference type="RefSeq" id="WP_107921285.1">
    <property type="nucleotide sequence ID" value="NZ_CP066701.1"/>
</dbReference>
<keyword evidence="2" id="KW-0732">Signal</keyword>
<evidence type="ECO:0000313" key="4">
    <source>
        <dbReference type="Proteomes" id="UP000595512"/>
    </source>
</evidence>
<dbReference type="EMBL" id="CP066701">
    <property type="protein sequence ID" value="QQX23761.1"/>
    <property type="molecule type" value="Genomic_DNA"/>
</dbReference>
<proteinExistence type="predicted"/>
<feature type="chain" id="PRO_5044212861" description="Sporulation lipoprotein YhcN/YlaJ (Spore_YhcN_YlaJ)" evidence="2">
    <location>
        <begin position="28"/>
        <end position="229"/>
    </location>
</feature>
<sequence>MKKTRSKWLVPFVGVLLVLAACTSQQGANDRQQGKRNTQHPMNVSTHNDRDMNVIPSTDRSKKLTTNQHGEITSGPGSNVYSLIGSSSLHDGGISSHLESRLAGEGIPGIKVFVLDDTVILARAKQENTSIHYDDMQNRVLSGTKGSSGKIENNNGKEIDNNVDDNLEHAKRIMNDAFDGHVQILTVTNANAPKLIERIKSNLKGKSPSYNQLTTDINTLIKMTKEAGT</sequence>
<organism evidence="3 4">
    <name type="scientific">Heyndrickxia sporothermodurans</name>
    <dbReference type="NCBI Taxonomy" id="46224"/>
    <lineage>
        <taxon>Bacteria</taxon>
        <taxon>Bacillati</taxon>
        <taxon>Bacillota</taxon>
        <taxon>Bacilli</taxon>
        <taxon>Bacillales</taxon>
        <taxon>Bacillaceae</taxon>
        <taxon>Heyndrickxia</taxon>
    </lineage>
</organism>
<feature type="signal peptide" evidence="2">
    <location>
        <begin position="1"/>
        <end position="27"/>
    </location>
</feature>
<evidence type="ECO:0000256" key="1">
    <source>
        <dbReference type="SAM" id="MobiDB-lite"/>
    </source>
</evidence>
<reference evidence="3 4" key="1">
    <citation type="submission" date="2020-12" db="EMBL/GenBank/DDBJ databases">
        <title>Taxonomic evaluation of the Bacillus sporothermodurans group of bacteria based on whole genome sequences.</title>
        <authorList>
            <person name="Fiedler G."/>
            <person name="Herbstmann A.-D."/>
            <person name="Doll E."/>
            <person name="Wenning M."/>
            <person name="Brinks E."/>
            <person name="Kabisch J."/>
            <person name="Breitenwieser F."/>
            <person name="Lappann M."/>
            <person name="Boehnlein C."/>
            <person name="Franz C."/>
        </authorList>
    </citation>
    <scope>NUCLEOTIDE SEQUENCE [LARGE SCALE GENOMIC DNA]</scope>
    <source>
        <strain evidence="3 4">DSM 10599</strain>
    </source>
</reference>
<feature type="region of interest" description="Disordered" evidence="1">
    <location>
        <begin position="27"/>
        <end position="57"/>
    </location>
</feature>
<evidence type="ECO:0000256" key="2">
    <source>
        <dbReference type="SAM" id="SignalP"/>
    </source>
</evidence>
<gene>
    <name evidence="3" type="ORF">JGZ69_12775</name>
</gene>
<dbReference type="KEGG" id="hspo:JGZ69_12775"/>
<protein>
    <recommendedName>
        <fullName evidence="5">Sporulation lipoprotein YhcN/YlaJ (Spore_YhcN_YlaJ)</fullName>
    </recommendedName>
</protein>
<dbReference type="AlphaFoldDB" id="A0AB37H6V2"/>
<dbReference type="PROSITE" id="PS51257">
    <property type="entry name" value="PROKAR_LIPOPROTEIN"/>
    <property type="match status" value="1"/>
</dbReference>
<dbReference type="Proteomes" id="UP000595512">
    <property type="component" value="Chromosome"/>
</dbReference>
<evidence type="ECO:0008006" key="5">
    <source>
        <dbReference type="Google" id="ProtNLM"/>
    </source>
</evidence>
<name>A0AB37H6V2_9BACI</name>
<evidence type="ECO:0000313" key="3">
    <source>
        <dbReference type="EMBL" id="QQX23761.1"/>
    </source>
</evidence>